<proteinExistence type="inferred from homology"/>
<feature type="non-terminal residue" evidence="6">
    <location>
        <position position="1"/>
    </location>
</feature>
<dbReference type="PROSITE" id="PS00624">
    <property type="entry name" value="GMC_OXRED_2"/>
    <property type="match status" value="1"/>
</dbReference>
<protein>
    <submittedName>
        <fullName evidence="6">Oxygen-dependent choline dehydrogenase</fullName>
    </submittedName>
</protein>
<comment type="caution">
    <text evidence="6">The sequence shown here is derived from an EMBL/GenBank/DDBJ whole genome shotgun (WGS) entry which is preliminary data.</text>
</comment>
<dbReference type="GO" id="GO:0016614">
    <property type="term" value="F:oxidoreductase activity, acting on CH-OH group of donors"/>
    <property type="evidence" value="ECO:0007669"/>
    <property type="project" value="InterPro"/>
</dbReference>
<dbReference type="InterPro" id="IPR012132">
    <property type="entry name" value="GMC_OxRdtase"/>
</dbReference>
<evidence type="ECO:0000256" key="2">
    <source>
        <dbReference type="ARBA" id="ARBA00010790"/>
    </source>
</evidence>
<evidence type="ECO:0000259" key="5">
    <source>
        <dbReference type="PROSITE" id="PS00624"/>
    </source>
</evidence>
<comment type="cofactor">
    <cofactor evidence="1">
        <name>FAD</name>
        <dbReference type="ChEBI" id="CHEBI:57692"/>
    </cofactor>
</comment>
<evidence type="ECO:0000256" key="4">
    <source>
        <dbReference type="ARBA" id="ARBA00022827"/>
    </source>
</evidence>
<comment type="similarity">
    <text evidence="2">Belongs to the GMC oxidoreductase family.</text>
</comment>
<feature type="non-terminal residue" evidence="6">
    <location>
        <position position="205"/>
    </location>
</feature>
<evidence type="ECO:0000313" key="7">
    <source>
        <dbReference type="Proteomes" id="UP000326759"/>
    </source>
</evidence>
<dbReference type="Gene3D" id="3.50.50.60">
    <property type="entry name" value="FAD/NAD(P)-binding domain"/>
    <property type="match status" value="1"/>
</dbReference>
<dbReference type="AlphaFoldDB" id="A0A5N5ST17"/>
<name>A0A5N5ST17_9CRUS</name>
<keyword evidence="7" id="KW-1185">Reference proteome</keyword>
<evidence type="ECO:0000256" key="3">
    <source>
        <dbReference type="ARBA" id="ARBA00022630"/>
    </source>
</evidence>
<evidence type="ECO:0000256" key="1">
    <source>
        <dbReference type="ARBA" id="ARBA00001974"/>
    </source>
</evidence>
<accession>A0A5N5ST17</accession>
<dbReference type="InterPro" id="IPR000172">
    <property type="entry name" value="GMC_OxRdtase_N"/>
</dbReference>
<reference evidence="6 7" key="1">
    <citation type="journal article" date="2019" name="PLoS Biol.">
        <title>Sex chromosomes control vertical transmission of feminizing Wolbachia symbionts in an isopod.</title>
        <authorList>
            <person name="Becking T."/>
            <person name="Chebbi M.A."/>
            <person name="Giraud I."/>
            <person name="Moumen B."/>
            <person name="Laverre T."/>
            <person name="Caubet Y."/>
            <person name="Peccoud J."/>
            <person name="Gilbert C."/>
            <person name="Cordaux R."/>
        </authorList>
    </citation>
    <scope>NUCLEOTIDE SEQUENCE [LARGE SCALE GENOMIC DNA]</scope>
    <source>
        <strain evidence="6">ANa2</strain>
        <tissue evidence="6">Whole body excluding digestive tract and cuticle</tissue>
    </source>
</reference>
<sequence>FTIPDLTTENGVRESVAEAFIKPNLRRANFDVLIHAHVAKILFDENKRAIGVMYYHKKKVAYARKEVILSAGAVDSPKLLMLSGVGPSDHLKSFQIPVIADVAGVGQNFHDQPILFGIIFTVDKGNAWNFFTSFLNVSAHKDYVYRRKGPLSVTIGVESNAWHQISGGDPLYPDLQVLLMSISVATDFGLFVSDAFGLKREVSLC</sequence>
<dbReference type="OrthoDB" id="269227at2759"/>
<dbReference type="Proteomes" id="UP000326759">
    <property type="component" value="Unassembled WGS sequence"/>
</dbReference>
<gene>
    <name evidence="6" type="primary">betA_0</name>
    <name evidence="6" type="ORF">Anas_12168</name>
</gene>
<dbReference type="PANTHER" id="PTHR11552:SF147">
    <property type="entry name" value="CHOLINE DEHYDROGENASE, MITOCHONDRIAL"/>
    <property type="match status" value="1"/>
</dbReference>
<evidence type="ECO:0000313" key="6">
    <source>
        <dbReference type="EMBL" id="KAB7497353.1"/>
    </source>
</evidence>
<dbReference type="Pfam" id="PF00732">
    <property type="entry name" value="GMC_oxred_N"/>
    <property type="match status" value="1"/>
</dbReference>
<keyword evidence="4" id="KW-0274">FAD</keyword>
<dbReference type="EMBL" id="SEYY01020382">
    <property type="protein sequence ID" value="KAB7497353.1"/>
    <property type="molecule type" value="Genomic_DNA"/>
</dbReference>
<dbReference type="SUPFAM" id="SSF51905">
    <property type="entry name" value="FAD/NAD(P)-binding domain"/>
    <property type="match status" value="1"/>
</dbReference>
<keyword evidence="3" id="KW-0285">Flavoprotein</keyword>
<feature type="domain" description="Glucose-methanol-choline oxidoreductase N-terminal" evidence="5">
    <location>
        <begin position="72"/>
        <end position="86"/>
    </location>
</feature>
<dbReference type="GO" id="GO:0050660">
    <property type="term" value="F:flavin adenine dinucleotide binding"/>
    <property type="evidence" value="ECO:0007669"/>
    <property type="project" value="InterPro"/>
</dbReference>
<dbReference type="PANTHER" id="PTHR11552">
    <property type="entry name" value="GLUCOSE-METHANOL-CHOLINE GMC OXIDOREDUCTASE"/>
    <property type="match status" value="1"/>
</dbReference>
<dbReference type="InterPro" id="IPR036188">
    <property type="entry name" value="FAD/NAD-bd_sf"/>
</dbReference>
<organism evidence="6 7">
    <name type="scientific">Armadillidium nasatum</name>
    <dbReference type="NCBI Taxonomy" id="96803"/>
    <lineage>
        <taxon>Eukaryota</taxon>
        <taxon>Metazoa</taxon>
        <taxon>Ecdysozoa</taxon>
        <taxon>Arthropoda</taxon>
        <taxon>Crustacea</taxon>
        <taxon>Multicrustacea</taxon>
        <taxon>Malacostraca</taxon>
        <taxon>Eumalacostraca</taxon>
        <taxon>Peracarida</taxon>
        <taxon>Isopoda</taxon>
        <taxon>Oniscidea</taxon>
        <taxon>Crinocheta</taxon>
        <taxon>Armadillidiidae</taxon>
        <taxon>Armadillidium</taxon>
    </lineage>
</organism>